<dbReference type="GO" id="GO:0005096">
    <property type="term" value="F:GTPase activator activity"/>
    <property type="evidence" value="ECO:0007669"/>
    <property type="project" value="UniProtKB-KW"/>
</dbReference>
<dbReference type="Gene3D" id="1.10.555.10">
    <property type="entry name" value="Rho GTPase activation protein"/>
    <property type="match status" value="1"/>
</dbReference>
<feature type="region of interest" description="Disordered" evidence="2">
    <location>
        <begin position="568"/>
        <end position="628"/>
    </location>
</feature>
<dbReference type="PROSITE" id="PS50020">
    <property type="entry name" value="WW_DOMAIN_2"/>
    <property type="match status" value="1"/>
</dbReference>
<evidence type="ECO:0000313" key="5">
    <source>
        <dbReference type="EMBL" id="EFC49453.1"/>
    </source>
</evidence>
<dbReference type="PROSITE" id="PS50238">
    <property type="entry name" value="RHOGAP"/>
    <property type="match status" value="1"/>
</dbReference>
<feature type="compositionally biased region" description="Low complexity" evidence="2">
    <location>
        <begin position="22"/>
        <end position="36"/>
    </location>
</feature>
<sequence length="784" mass="87476">MSTTINKTDKKSTSFREKIFGGKKVVPGGGSASSSSELNTSVGSIGATITNNSNNNGNTSPTNGTPSRSSTEQVLQIQSSVILNENGSASTPVLTNTSLTSSSSSQNGLNNSQAPSASLFLNISNSGSTLGNSSGVKYDQELGSKLKELEATQLHYKACQNGFKSFLKESSELGRTEELMGQQMIHFSQKMDNADLNSKHLKVLTHEMGETLKQFSLYRFYLNRDIDEKYVRVLSEVQNDSQLNEAKEGNFVEAETDYQKQLRNIKYFLALLDMKNSLANYVEQCSKMIHSVEKQIDGAIKQQFETGVFNFSSLSLPTTSNANPLTPRSAGSVATQVTLEQIISQNMPYRSDDSILFGVELKDVLKRFGEPFGVPKRIKELVEFVEQNYLETEGLFRIPGHSKGMDDLAEKLNTAVDPIDYATMELTNKPHTICGLLKKYTRELPQPLLTFELYEDFITAAKLPNTSAETKQKQKEEFKKLVDKLPVENYNLLGRICQLFSKVTQNEGKTKMNASNISRSFGTNLMKMKVVDDQKMLGDLEKINLVCEILIANSDDFFPGELDTKAAQGRRFTDEEIEEWKKKKSGASSSVSTNEQEAKTSPLPLKRSQSKQFSGNEQNASNDHTPKKSFTLKANENAEIQTNSSQRQSLRGWIEVLDKSRSKFYYFNPSNGETSWKHPTHGKKPAITRHEEQPQSQDSSNVAGMKIFMELIGKVEQQDTAGVTLFLKSTLLTNDSELSRNVGEILSKDFNWNVSDLNKETNNLTKEQLELFNSKLQVLSKNFV</sequence>
<evidence type="ECO:0000256" key="1">
    <source>
        <dbReference type="ARBA" id="ARBA00022468"/>
    </source>
</evidence>
<gene>
    <name evidence="5" type="ORF">NAEGRDRAFT_56684</name>
</gene>
<feature type="region of interest" description="Disordered" evidence="2">
    <location>
        <begin position="86"/>
        <end position="112"/>
    </location>
</feature>
<keyword evidence="6" id="KW-1185">Reference proteome</keyword>
<dbReference type="OMA" id="KINLVCE"/>
<dbReference type="KEGG" id="ngr:NAEGRDRAFT_56684"/>
<dbReference type="AlphaFoldDB" id="D2V021"/>
<feature type="compositionally biased region" description="Polar residues" evidence="2">
    <location>
        <begin position="37"/>
        <end position="49"/>
    </location>
</feature>
<dbReference type="InterPro" id="IPR000198">
    <property type="entry name" value="RhoGAP_dom"/>
</dbReference>
<organism evidence="6">
    <name type="scientific">Naegleria gruberi</name>
    <name type="common">Amoeba</name>
    <dbReference type="NCBI Taxonomy" id="5762"/>
    <lineage>
        <taxon>Eukaryota</taxon>
        <taxon>Discoba</taxon>
        <taxon>Heterolobosea</taxon>
        <taxon>Tetramitia</taxon>
        <taxon>Eutetramitia</taxon>
        <taxon>Vahlkampfiidae</taxon>
        <taxon>Naegleria</taxon>
    </lineage>
</organism>
<dbReference type="SMART" id="SM00324">
    <property type="entry name" value="RhoGAP"/>
    <property type="match status" value="1"/>
</dbReference>
<dbReference type="CDD" id="cd00159">
    <property type="entry name" value="RhoGAP"/>
    <property type="match status" value="1"/>
</dbReference>
<feature type="region of interest" description="Disordered" evidence="2">
    <location>
        <begin position="675"/>
        <end position="700"/>
    </location>
</feature>
<dbReference type="RefSeq" id="XP_002682197.1">
    <property type="nucleotide sequence ID" value="XM_002682151.1"/>
</dbReference>
<protein>
    <submittedName>
        <fullName evidence="5">Rho GTPase activating protein</fullName>
    </submittedName>
</protein>
<feature type="domain" description="WW" evidence="3">
    <location>
        <begin position="652"/>
        <end position="681"/>
    </location>
</feature>
<dbReference type="Pfam" id="PF00620">
    <property type="entry name" value="RhoGAP"/>
    <property type="match status" value="1"/>
</dbReference>
<feature type="compositionally biased region" description="Low complexity" evidence="2">
    <location>
        <begin position="90"/>
        <end position="112"/>
    </location>
</feature>
<evidence type="ECO:0000313" key="6">
    <source>
        <dbReference type="Proteomes" id="UP000006671"/>
    </source>
</evidence>
<dbReference type="CDD" id="cd00201">
    <property type="entry name" value="WW"/>
    <property type="match status" value="1"/>
</dbReference>
<dbReference type="InterPro" id="IPR036020">
    <property type="entry name" value="WW_dom_sf"/>
</dbReference>
<dbReference type="InterPro" id="IPR008936">
    <property type="entry name" value="Rho_GTPase_activation_prot"/>
</dbReference>
<dbReference type="SUPFAM" id="SSF51045">
    <property type="entry name" value="WW domain"/>
    <property type="match status" value="1"/>
</dbReference>
<dbReference type="InParanoid" id="D2V021"/>
<dbReference type="OrthoDB" id="19923at2759"/>
<dbReference type="SUPFAM" id="SSF48350">
    <property type="entry name" value="GTPase activation domain, GAP"/>
    <property type="match status" value="1"/>
</dbReference>
<evidence type="ECO:0000259" key="4">
    <source>
        <dbReference type="PROSITE" id="PS50238"/>
    </source>
</evidence>
<dbReference type="PANTHER" id="PTHR15228:SF25">
    <property type="entry name" value="F-BAR DOMAIN-CONTAINING PROTEIN"/>
    <property type="match status" value="1"/>
</dbReference>
<keyword evidence="1" id="KW-0343">GTPase activation</keyword>
<feature type="compositionally biased region" description="Basic residues" evidence="2">
    <location>
        <begin position="678"/>
        <end position="687"/>
    </location>
</feature>
<evidence type="ECO:0000256" key="2">
    <source>
        <dbReference type="SAM" id="MobiDB-lite"/>
    </source>
</evidence>
<reference evidence="5 6" key="1">
    <citation type="journal article" date="2010" name="Cell">
        <title>The genome of Naegleria gruberi illuminates early eukaryotic versatility.</title>
        <authorList>
            <person name="Fritz-Laylin L.K."/>
            <person name="Prochnik S.E."/>
            <person name="Ginger M.L."/>
            <person name="Dacks J.B."/>
            <person name="Carpenter M.L."/>
            <person name="Field M.C."/>
            <person name="Kuo A."/>
            <person name="Paredez A."/>
            <person name="Chapman J."/>
            <person name="Pham J."/>
            <person name="Shu S."/>
            <person name="Neupane R."/>
            <person name="Cipriano M."/>
            <person name="Mancuso J."/>
            <person name="Tu H."/>
            <person name="Salamov A."/>
            <person name="Lindquist E."/>
            <person name="Shapiro H."/>
            <person name="Lucas S."/>
            <person name="Grigoriev I.V."/>
            <person name="Cande W.Z."/>
            <person name="Fulton C."/>
            <person name="Rokhsar D.S."/>
            <person name="Dawson S.C."/>
        </authorList>
    </citation>
    <scope>NUCLEOTIDE SEQUENCE [LARGE SCALE GENOMIC DNA]</scope>
    <source>
        <strain evidence="5 6">NEG-M</strain>
    </source>
</reference>
<dbReference type="Gene3D" id="2.20.70.10">
    <property type="match status" value="1"/>
</dbReference>
<dbReference type="Proteomes" id="UP000006671">
    <property type="component" value="Unassembled WGS sequence"/>
</dbReference>
<dbReference type="InterPro" id="IPR001202">
    <property type="entry name" value="WW_dom"/>
</dbReference>
<dbReference type="GeneID" id="8856452"/>
<feature type="domain" description="Rho-GAP" evidence="4">
    <location>
        <begin position="359"/>
        <end position="558"/>
    </location>
</feature>
<accession>D2V021</accession>
<feature type="compositionally biased region" description="Low complexity" evidence="2">
    <location>
        <begin position="50"/>
        <end position="67"/>
    </location>
</feature>
<feature type="compositionally biased region" description="Polar residues" evidence="2">
    <location>
        <begin position="610"/>
        <end position="623"/>
    </location>
</feature>
<name>D2V021_NAEGR</name>
<dbReference type="PROSITE" id="PS01159">
    <property type="entry name" value="WW_DOMAIN_1"/>
    <property type="match status" value="1"/>
</dbReference>
<evidence type="ECO:0000259" key="3">
    <source>
        <dbReference type="PROSITE" id="PS50020"/>
    </source>
</evidence>
<dbReference type="PANTHER" id="PTHR15228">
    <property type="entry name" value="SPERMATHECAL PHYSIOLOGY VARIANT"/>
    <property type="match status" value="1"/>
</dbReference>
<dbReference type="EMBL" id="GG738847">
    <property type="protein sequence ID" value="EFC49453.1"/>
    <property type="molecule type" value="Genomic_DNA"/>
</dbReference>
<proteinExistence type="predicted"/>
<dbReference type="eggNOG" id="KOG4270">
    <property type="taxonomic scope" value="Eukaryota"/>
</dbReference>
<dbReference type="VEuPathDB" id="AmoebaDB:NAEGRDRAFT_56684"/>
<dbReference type="GO" id="GO:0007165">
    <property type="term" value="P:signal transduction"/>
    <property type="evidence" value="ECO:0007669"/>
    <property type="project" value="InterPro"/>
</dbReference>
<dbReference type="InterPro" id="IPR051025">
    <property type="entry name" value="RhoGAP"/>
</dbReference>
<dbReference type="Pfam" id="PF00397">
    <property type="entry name" value="WW"/>
    <property type="match status" value="1"/>
</dbReference>
<feature type="region of interest" description="Disordered" evidence="2">
    <location>
        <begin position="19"/>
        <end position="74"/>
    </location>
</feature>